<dbReference type="Proteomes" id="UP000287166">
    <property type="component" value="Unassembled WGS sequence"/>
</dbReference>
<organism evidence="10 11">
    <name type="scientific">Sparassis crispa</name>
    <dbReference type="NCBI Taxonomy" id="139825"/>
    <lineage>
        <taxon>Eukaryota</taxon>
        <taxon>Fungi</taxon>
        <taxon>Dikarya</taxon>
        <taxon>Basidiomycota</taxon>
        <taxon>Agaricomycotina</taxon>
        <taxon>Agaricomycetes</taxon>
        <taxon>Polyporales</taxon>
        <taxon>Sparassidaceae</taxon>
        <taxon>Sparassis</taxon>
    </lineage>
</organism>
<protein>
    <recommendedName>
        <fullName evidence="1">non-specific serine/threonine protein kinase</fullName>
        <ecNumber evidence="1">2.7.11.1</ecNumber>
    </recommendedName>
</protein>
<dbReference type="RefSeq" id="XP_027620729.1">
    <property type="nucleotide sequence ID" value="XM_027764928.1"/>
</dbReference>
<sequence>MSHLLQSLRHLRHPHPAAALRTAKSLQLVRGLAQLAHCKRSLLPSCVPATGGATMHHMASQPVTDTANWVDREERLEDYGPRGYHPVSVGDVLGSRYRVQRKLGWGVYSTVWLVRNERYVSSSEAAVFLFDCSAASWFFGSAGPSDPSFRTALATGAPELHELEYLLRIHNEPTQHPGRVHVIDLLDHFYIEGPNGKHLCLVTELLSENVYSFSTNWKDERMPIPLVKRITRQVILGIDYLHNACELIHTDIKPANILIALPRGGFKPSSAGVEVYVQEGPGDRSISRFRSNPLLFPIPSDLNSESAWSAFEVKLSDVGVACWADKTDEHFTPLIQSPSLRAPEVYVGAGWGKPADIWSLGCTVYEMIMGKSMIRAGTQQESIPFLHMVLFGDYPRNIVERGKYSHFFFNADGTSKFDIPRRLPLAMQIQGRGPPQDADMFVDFLNLMFKLDPAERASCEELLDHPWLAQ</sequence>
<keyword evidence="4" id="KW-0547">Nucleotide-binding</keyword>
<evidence type="ECO:0000256" key="3">
    <source>
        <dbReference type="ARBA" id="ARBA00022679"/>
    </source>
</evidence>
<dbReference type="Gene3D" id="1.10.510.10">
    <property type="entry name" value="Transferase(Phosphotransferase) domain 1"/>
    <property type="match status" value="1"/>
</dbReference>
<dbReference type="EC" id="2.7.11.1" evidence="1"/>
<gene>
    <name evidence="10" type="ORF">SCP_1701410</name>
</gene>
<comment type="catalytic activity">
    <reaction evidence="7">
        <text>L-threonyl-[protein] + ATP = O-phospho-L-threonyl-[protein] + ADP + H(+)</text>
        <dbReference type="Rhea" id="RHEA:46608"/>
        <dbReference type="Rhea" id="RHEA-COMP:11060"/>
        <dbReference type="Rhea" id="RHEA-COMP:11605"/>
        <dbReference type="ChEBI" id="CHEBI:15378"/>
        <dbReference type="ChEBI" id="CHEBI:30013"/>
        <dbReference type="ChEBI" id="CHEBI:30616"/>
        <dbReference type="ChEBI" id="CHEBI:61977"/>
        <dbReference type="ChEBI" id="CHEBI:456216"/>
        <dbReference type="EC" id="2.7.11.1"/>
    </reaction>
</comment>
<dbReference type="InterPro" id="IPR000719">
    <property type="entry name" value="Prot_kinase_dom"/>
</dbReference>
<keyword evidence="5" id="KW-0418">Kinase</keyword>
<feature type="domain" description="Protein kinase" evidence="9">
    <location>
        <begin position="97"/>
        <end position="468"/>
    </location>
</feature>
<evidence type="ECO:0000259" key="9">
    <source>
        <dbReference type="PROSITE" id="PS50011"/>
    </source>
</evidence>
<accession>A0A401H5U8</accession>
<evidence type="ECO:0000256" key="8">
    <source>
        <dbReference type="ARBA" id="ARBA00048679"/>
    </source>
</evidence>
<dbReference type="InParanoid" id="A0A401H5U8"/>
<evidence type="ECO:0000256" key="5">
    <source>
        <dbReference type="ARBA" id="ARBA00022777"/>
    </source>
</evidence>
<dbReference type="PANTHER" id="PTHR47634:SF9">
    <property type="entry name" value="PROTEIN KINASE DOMAIN-CONTAINING PROTEIN-RELATED"/>
    <property type="match status" value="1"/>
</dbReference>
<dbReference type="STRING" id="139825.A0A401H5U8"/>
<dbReference type="AlphaFoldDB" id="A0A401H5U8"/>
<dbReference type="Gene3D" id="3.30.200.20">
    <property type="entry name" value="Phosphorylase Kinase, domain 1"/>
    <property type="match status" value="2"/>
</dbReference>
<dbReference type="Pfam" id="PF00069">
    <property type="entry name" value="Pkinase"/>
    <property type="match status" value="2"/>
</dbReference>
<dbReference type="SMART" id="SM00220">
    <property type="entry name" value="S_TKc"/>
    <property type="match status" value="1"/>
</dbReference>
<keyword evidence="2" id="KW-0723">Serine/threonine-protein kinase</keyword>
<proteinExistence type="predicted"/>
<dbReference type="GO" id="GO:0004674">
    <property type="term" value="F:protein serine/threonine kinase activity"/>
    <property type="evidence" value="ECO:0007669"/>
    <property type="project" value="UniProtKB-KW"/>
</dbReference>
<evidence type="ECO:0000256" key="1">
    <source>
        <dbReference type="ARBA" id="ARBA00012513"/>
    </source>
</evidence>
<dbReference type="SUPFAM" id="SSF56112">
    <property type="entry name" value="Protein kinase-like (PK-like)"/>
    <property type="match status" value="1"/>
</dbReference>
<keyword evidence="6" id="KW-0067">ATP-binding</keyword>
<dbReference type="GO" id="GO:0000245">
    <property type="term" value="P:spliceosomal complex assembly"/>
    <property type="evidence" value="ECO:0007669"/>
    <property type="project" value="TreeGrafter"/>
</dbReference>
<evidence type="ECO:0000256" key="2">
    <source>
        <dbReference type="ARBA" id="ARBA00022527"/>
    </source>
</evidence>
<comment type="caution">
    <text evidence="10">The sequence shown here is derived from an EMBL/GenBank/DDBJ whole genome shotgun (WGS) entry which is preliminary data.</text>
</comment>
<dbReference type="OrthoDB" id="5979581at2759"/>
<dbReference type="GO" id="GO:0005524">
    <property type="term" value="F:ATP binding"/>
    <property type="evidence" value="ECO:0007669"/>
    <property type="project" value="UniProtKB-KW"/>
</dbReference>
<evidence type="ECO:0000313" key="11">
    <source>
        <dbReference type="Proteomes" id="UP000287166"/>
    </source>
</evidence>
<dbReference type="GO" id="GO:0005634">
    <property type="term" value="C:nucleus"/>
    <property type="evidence" value="ECO:0007669"/>
    <property type="project" value="TreeGrafter"/>
</dbReference>
<evidence type="ECO:0000256" key="7">
    <source>
        <dbReference type="ARBA" id="ARBA00047899"/>
    </source>
</evidence>
<dbReference type="PANTHER" id="PTHR47634">
    <property type="entry name" value="PROTEIN KINASE DOMAIN-CONTAINING PROTEIN-RELATED"/>
    <property type="match status" value="1"/>
</dbReference>
<dbReference type="InterPro" id="IPR008271">
    <property type="entry name" value="Ser/Thr_kinase_AS"/>
</dbReference>
<dbReference type="GO" id="GO:0005737">
    <property type="term" value="C:cytoplasm"/>
    <property type="evidence" value="ECO:0007669"/>
    <property type="project" value="TreeGrafter"/>
</dbReference>
<keyword evidence="3" id="KW-0808">Transferase</keyword>
<evidence type="ECO:0000256" key="4">
    <source>
        <dbReference type="ARBA" id="ARBA00022741"/>
    </source>
</evidence>
<dbReference type="FunFam" id="1.10.510.10:FF:000275">
    <property type="entry name" value="SRSF protein kinase 2 isoform X3"/>
    <property type="match status" value="1"/>
</dbReference>
<dbReference type="InterPro" id="IPR011009">
    <property type="entry name" value="Kinase-like_dom_sf"/>
</dbReference>
<dbReference type="PROSITE" id="PS00108">
    <property type="entry name" value="PROTEIN_KINASE_ST"/>
    <property type="match status" value="1"/>
</dbReference>
<dbReference type="InterPro" id="IPR051334">
    <property type="entry name" value="SRPK"/>
</dbReference>
<dbReference type="GO" id="GO:0050684">
    <property type="term" value="P:regulation of mRNA processing"/>
    <property type="evidence" value="ECO:0007669"/>
    <property type="project" value="TreeGrafter"/>
</dbReference>
<name>A0A401H5U8_9APHY</name>
<dbReference type="EMBL" id="BFAD01000017">
    <property type="protein sequence ID" value="GBE89816.1"/>
    <property type="molecule type" value="Genomic_DNA"/>
</dbReference>
<reference evidence="10 11" key="1">
    <citation type="journal article" date="2018" name="Sci. Rep.">
        <title>Genome sequence of the cauliflower mushroom Sparassis crispa (Hanabiratake) and its association with beneficial usage.</title>
        <authorList>
            <person name="Kiyama R."/>
            <person name="Furutani Y."/>
            <person name="Kawaguchi K."/>
            <person name="Nakanishi T."/>
        </authorList>
    </citation>
    <scope>NUCLEOTIDE SEQUENCE [LARGE SCALE GENOMIC DNA]</scope>
</reference>
<evidence type="ECO:0000256" key="6">
    <source>
        <dbReference type="ARBA" id="ARBA00022840"/>
    </source>
</evidence>
<comment type="catalytic activity">
    <reaction evidence="8">
        <text>L-seryl-[protein] + ATP = O-phospho-L-seryl-[protein] + ADP + H(+)</text>
        <dbReference type="Rhea" id="RHEA:17989"/>
        <dbReference type="Rhea" id="RHEA-COMP:9863"/>
        <dbReference type="Rhea" id="RHEA-COMP:11604"/>
        <dbReference type="ChEBI" id="CHEBI:15378"/>
        <dbReference type="ChEBI" id="CHEBI:29999"/>
        <dbReference type="ChEBI" id="CHEBI:30616"/>
        <dbReference type="ChEBI" id="CHEBI:83421"/>
        <dbReference type="ChEBI" id="CHEBI:456216"/>
        <dbReference type="EC" id="2.7.11.1"/>
    </reaction>
</comment>
<evidence type="ECO:0000313" key="10">
    <source>
        <dbReference type="EMBL" id="GBE89816.1"/>
    </source>
</evidence>
<dbReference type="PROSITE" id="PS50011">
    <property type="entry name" value="PROTEIN_KINASE_DOM"/>
    <property type="match status" value="1"/>
</dbReference>
<keyword evidence="11" id="KW-1185">Reference proteome</keyword>
<dbReference type="GeneID" id="38786733"/>